<reference evidence="3" key="1">
    <citation type="journal article" date="2019" name="Int. J. Syst. Evol. Microbiol.">
        <title>The Global Catalogue of Microorganisms (GCM) 10K type strain sequencing project: providing services to taxonomists for standard genome sequencing and annotation.</title>
        <authorList>
            <consortium name="The Broad Institute Genomics Platform"/>
            <consortium name="The Broad Institute Genome Sequencing Center for Infectious Disease"/>
            <person name="Wu L."/>
            <person name="Ma J."/>
        </authorList>
    </citation>
    <scope>NUCLEOTIDE SEQUENCE [LARGE SCALE GENOMIC DNA]</scope>
    <source>
        <strain evidence="3">CGMCC 1.12477</strain>
    </source>
</reference>
<feature type="transmembrane region" description="Helical" evidence="1">
    <location>
        <begin position="107"/>
        <end position="125"/>
    </location>
</feature>
<evidence type="ECO:0000256" key="1">
    <source>
        <dbReference type="SAM" id="Phobius"/>
    </source>
</evidence>
<name>A0ABW4EMX2_9RHOB</name>
<dbReference type="Proteomes" id="UP001597186">
    <property type="component" value="Unassembled WGS sequence"/>
</dbReference>
<keyword evidence="1" id="KW-0812">Transmembrane</keyword>
<comment type="caution">
    <text evidence="2">The sequence shown here is derived from an EMBL/GenBank/DDBJ whole genome shotgun (WGS) entry which is preliminary data.</text>
</comment>
<dbReference type="RefSeq" id="WP_379918571.1">
    <property type="nucleotide sequence ID" value="NZ_JBHUDD010000158.1"/>
</dbReference>
<accession>A0ABW4EMX2</accession>
<protein>
    <submittedName>
        <fullName evidence="2">Holin family protein</fullName>
    </submittedName>
</protein>
<evidence type="ECO:0000313" key="3">
    <source>
        <dbReference type="Proteomes" id="UP001597186"/>
    </source>
</evidence>
<dbReference type="InterPro" id="IPR021497">
    <property type="entry name" value="GTA_holin_3TM"/>
</dbReference>
<keyword evidence="3" id="KW-1185">Reference proteome</keyword>
<organism evidence="2 3">
    <name type="scientific">Lacimonas salitolerans</name>
    <dbReference type="NCBI Taxonomy" id="1323750"/>
    <lineage>
        <taxon>Bacteria</taxon>
        <taxon>Pseudomonadati</taxon>
        <taxon>Pseudomonadota</taxon>
        <taxon>Alphaproteobacteria</taxon>
        <taxon>Rhodobacterales</taxon>
        <taxon>Paracoccaceae</taxon>
        <taxon>Lacimonas</taxon>
    </lineage>
</organism>
<evidence type="ECO:0000313" key="2">
    <source>
        <dbReference type="EMBL" id="MFD1511408.1"/>
    </source>
</evidence>
<proteinExistence type="predicted"/>
<keyword evidence="1" id="KW-0472">Membrane</keyword>
<feature type="transmembrane region" description="Helical" evidence="1">
    <location>
        <begin position="74"/>
        <end position="95"/>
    </location>
</feature>
<gene>
    <name evidence="2" type="ORF">ACFTOW_18655</name>
</gene>
<dbReference type="Pfam" id="PF11351">
    <property type="entry name" value="GTA_holin_3TM"/>
    <property type="match status" value="1"/>
</dbReference>
<dbReference type="EMBL" id="JBHUDD010000158">
    <property type="protein sequence ID" value="MFD1511408.1"/>
    <property type="molecule type" value="Genomic_DNA"/>
</dbReference>
<sequence length="193" mass="20833">MALIDTALGTIFGNGRNVIRETAEVFRENSEAGADRAAQHHAAALAQFGAEFAAPGPSRFDRVMDGINRVPRPALALGTLGLFVTAMVDPIWFAARMQGLALVPEPLWWLLGAIVSFYFGARHQAKGQEFQARIARTMSHAPQVVESIARLNRIGAQTPGVARNDTDANLTLDAVRPEANPALEAWRHGGGQR</sequence>
<keyword evidence="1" id="KW-1133">Transmembrane helix</keyword>